<evidence type="ECO:0000256" key="2">
    <source>
        <dbReference type="ARBA" id="ARBA00006680"/>
    </source>
</evidence>
<gene>
    <name evidence="8" type="ORF">JMUB3936_1077</name>
</gene>
<dbReference type="Proteomes" id="UP000321944">
    <property type="component" value="Chromosome"/>
</dbReference>
<sequence length="383" mass="45552">MNVAKKYNVKLIPLTDIYIGSGKDIEAYEYTVKDKYMYRIDMSEVFDKMNDSEKENFYKILQENNFFNIRSWIYNNYKEKWGYIYKEKVSSDFEKYYKEKLDDKSQENSQLSISEFIGYNNKKYIPGSSIKGALRTAFIYSDFLENEKKYEIKSSYEIKNGKRVYNRKEIDKEAKIMESEVLLAEKEDRYGNKKGEKLGLEPKKDPFKTVKIFDTEEIELEKFSVNVLQIKEGNLFCEVLNGTYNEIKKTKKVNFEKGINFNIILTEYSLKDNSMMDYKKNLGIKKLLDSLDDKMENILNFEIEKEREKDSYNLRNFYEFLKKIFNSFKNKNISLVRIGKYTGFNDKTINLLTTNPSENSRTILDENNYPMGWVLIKVEEVDI</sequence>
<dbReference type="GO" id="GO:0003723">
    <property type="term" value="F:RNA binding"/>
    <property type="evidence" value="ECO:0007669"/>
    <property type="project" value="UniProtKB-KW"/>
</dbReference>
<proteinExistence type="inferred from homology"/>
<reference evidence="8 9" key="1">
    <citation type="submission" date="2019-07" db="EMBL/GenBank/DDBJ databases">
        <title>Complete Genome Sequence of Leptotrichia wadei Strain JMUB3936.</title>
        <authorList>
            <person name="Watanabe S."/>
            <person name="Cui L."/>
        </authorList>
    </citation>
    <scope>NUCLEOTIDE SEQUENCE [LARGE SCALE GENOMIC DNA]</scope>
    <source>
        <strain evidence="8 9">JMUB3936</strain>
    </source>
</reference>
<evidence type="ECO:0000256" key="4">
    <source>
        <dbReference type="ARBA" id="ARBA00022884"/>
    </source>
</evidence>
<evidence type="ECO:0000256" key="1">
    <source>
        <dbReference type="ARBA" id="ARBA00003088"/>
    </source>
</evidence>
<dbReference type="EMBL" id="AP019841">
    <property type="protein sequence ID" value="BBM54793.1"/>
    <property type="molecule type" value="Genomic_DNA"/>
</dbReference>
<evidence type="ECO:0000256" key="5">
    <source>
        <dbReference type="ARBA" id="ARBA00023118"/>
    </source>
</evidence>
<feature type="domain" description="CRISPR type III-associated protein" evidence="7">
    <location>
        <begin position="14"/>
        <end position="301"/>
    </location>
</feature>
<organism evidence="8 9">
    <name type="scientific">Leptotrichia wadei</name>
    <dbReference type="NCBI Taxonomy" id="157687"/>
    <lineage>
        <taxon>Bacteria</taxon>
        <taxon>Fusobacteriati</taxon>
        <taxon>Fusobacteriota</taxon>
        <taxon>Fusobacteriia</taxon>
        <taxon>Fusobacteriales</taxon>
        <taxon>Leptotrichiaceae</taxon>
        <taxon>Leptotrichia</taxon>
    </lineage>
</organism>
<dbReference type="GO" id="GO:0051607">
    <property type="term" value="P:defense response to virus"/>
    <property type="evidence" value="ECO:0007669"/>
    <property type="project" value="UniProtKB-KW"/>
</dbReference>
<evidence type="ECO:0000256" key="3">
    <source>
        <dbReference type="ARBA" id="ARBA00016113"/>
    </source>
</evidence>
<keyword evidence="4" id="KW-0694">RNA-binding</keyword>
<accession>A0A510KX96</accession>
<dbReference type="PANTHER" id="PTHR38007:SF1">
    <property type="entry name" value="CRISPR SYSTEM CMS PROTEIN CSM5"/>
    <property type="match status" value="1"/>
</dbReference>
<evidence type="ECO:0000313" key="9">
    <source>
        <dbReference type="Proteomes" id="UP000321944"/>
    </source>
</evidence>
<dbReference type="NCBIfam" id="TIGR01899">
    <property type="entry name" value="cas_TM1807_csm5"/>
    <property type="match status" value="1"/>
</dbReference>
<comment type="function">
    <text evidence="1">This subunit might be involved in maturation of a crRNA intermediate to its mature form.</text>
</comment>
<protein>
    <recommendedName>
        <fullName evidence="3">CRISPR system Cms protein Csm5</fullName>
    </recommendedName>
    <alternativeName>
        <fullName evidence="6">CRISPR type III A-associated protein Csm5</fullName>
    </alternativeName>
</protein>
<evidence type="ECO:0000256" key="6">
    <source>
        <dbReference type="ARBA" id="ARBA00031720"/>
    </source>
</evidence>
<dbReference type="OrthoDB" id="24360at2"/>
<keyword evidence="5" id="KW-0051">Antiviral defense</keyword>
<dbReference type="InterPro" id="IPR005537">
    <property type="entry name" value="RAMP_III_fam"/>
</dbReference>
<comment type="similarity">
    <text evidence="2">Belongs to the CRISPR-associated Csm5 family.</text>
</comment>
<dbReference type="Pfam" id="PF03787">
    <property type="entry name" value="RAMPs"/>
    <property type="match status" value="1"/>
</dbReference>
<name>A0A510KX96_9FUSO</name>
<dbReference type="RefSeq" id="WP_147003557.1">
    <property type="nucleotide sequence ID" value="NZ_AP019841.1"/>
</dbReference>
<dbReference type="AlphaFoldDB" id="A0A510KX96"/>
<dbReference type="PANTHER" id="PTHR38007">
    <property type="entry name" value="CRISPR SYSTEM CMS PROTEIN CSM5"/>
    <property type="match status" value="1"/>
</dbReference>
<evidence type="ECO:0000259" key="7">
    <source>
        <dbReference type="Pfam" id="PF03787"/>
    </source>
</evidence>
<dbReference type="InterPro" id="IPR010173">
    <property type="entry name" value="CRISPR-assoc_Csm5"/>
</dbReference>
<evidence type="ECO:0000313" key="8">
    <source>
        <dbReference type="EMBL" id="BBM54793.1"/>
    </source>
</evidence>